<accession>A0ABN7VXC7</accession>
<evidence type="ECO:0000256" key="1">
    <source>
        <dbReference type="SAM" id="MobiDB-lite"/>
    </source>
</evidence>
<proteinExistence type="predicted"/>
<feature type="region of interest" description="Disordered" evidence="1">
    <location>
        <begin position="1"/>
        <end position="39"/>
    </location>
</feature>
<keyword evidence="3" id="KW-1185">Reference proteome</keyword>
<protein>
    <submittedName>
        <fullName evidence="2">9135_t:CDS:1</fullName>
    </submittedName>
</protein>
<name>A0ABN7VXC7_GIGMA</name>
<dbReference type="EMBL" id="CAJVQB010024869">
    <property type="protein sequence ID" value="CAG8805084.1"/>
    <property type="molecule type" value="Genomic_DNA"/>
</dbReference>
<sequence>MDSQGQAIFQSSESGSESSGESGGKSGSEPEYTCDNNSNTKITTVLEDPIQKILIKFLSMIRDHVTHLLRNCITLPESILLFAINVEVKKSIDLRKCVSYHYAVTVMAM</sequence>
<organism evidence="2 3">
    <name type="scientific">Gigaspora margarita</name>
    <dbReference type="NCBI Taxonomy" id="4874"/>
    <lineage>
        <taxon>Eukaryota</taxon>
        <taxon>Fungi</taxon>
        <taxon>Fungi incertae sedis</taxon>
        <taxon>Mucoromycota</taxon>
        <taxon>Glomeromycotina</taxon>
        <taxon>Glomeromycetes</taxon>
        <taxon>Diversisporales</taxon>
        <taxon>Gigasporaceae</taxon>
        <taxon>Gigaspora</taxon>
    </lineage>
</organism>
<feature type="compositionally biased region" description="Low complexity" evidence="1">
    <location>
        <begin position="11"/>
        <end position="20"/>
    </location>
</feature>
<evidence type="ECO:0000313" key="3">
    <source>
        <dbReference type="Proteomes" id="UP000789901"/>
    </source>
</evidence>
<feature type="compositionally biased region" description="Polar residues" evidence="1">
    <location>
        <begin position="1"/>
        <end position="10"/>
    </location>
</feature>
<evidence type="ECO:0000313" key="2">
    <source>
        <dbReference type="EMBL" id="CAG8805084.1"/>
    </source>
</evidence>
<gene>
    <name evidence="2" type="ORF">GMARGA_LOCUS24007</name>
</gene>
<dbReference type="Proteomes" id="UP000789901">
    <property type="component" value="Unassembled WGS sequence"/>
</dbReference>
<comment type="caution">
    <text evidence="2">The sequence shown here is derived from an EMBL/GenBank/DDBJ whole genome shotgun (WGS) entry which is preliminary data.</text>
</comment>
<reference evidence="2 3" key="1">
    <citation type="submission" date="2021-06" db="EMBL/GenBank/DDBJ databases">
        <authorList>
            <person name="Kallberg Y."/>
            <person name="Tangrot J."/>
            <person name="Rosling A."/>
        </authorList>
    </citation>
    <scope>NUCLEOTIDE SEQUENCE [LARGE SCALE GENOMIC DNA]</scope>
    <source>
        <strain evidence="2 3">120-4 pot B 10/14</strain>
    </source>
</reference>